<reference evidence="2 3" key="1">
    <citation type="journal article" date="2009" name="Nat. Genet.">
        <title>The genome of the cucumber, Cucumis sativus L.</title>
        <authorList>
            <person name="Huang S."/>
            <person name="Li R."/>
            <person name="Zhang Z."/>
            <person name="Li L."/>
            <person name="Gu X."/>
            <person name="Fan W."/>
            <person name="Lucas W.J."/>
            <person name="Wang X."/>
            <person name="Xie B."/>
            <person name="Ni P."/>
            <person name="Ren Y."/>
            <person name="Zhu H."/>
            <person name="Li J."/>
            <person name="Lin K."/>
            <person name="Jin W."/>
            <person name="Fei Z."/>
            <person name="Li G."/>
            <person name="Staub J."/>
            <person name="Kilian A."/>
            <person name="van der Vossen E.A."/>
            <person name="Wu Y."/>
            <person name="Guo J."/>
            <person name="He J."/>
            <person name="Jia Z."/>
            <person name="Ren Y."/>
            <person name="Tian G."/>
            <person name="Lu Y."/>
            <person name="Ruan J."/>
            <person name="Qian W."/>
            <person name="Wang M."/>
            <person name="Huang Q."/>
            <person name="Li B."/>
            <person name="Xuan Z."/>
            <person name="Cao J."/>
            <person name="Asan"/>
            <person name="Wu Z."/>
            <person name="Zhang J."/>
            <person name="Cai Q."/>
            <person name="Bai Y."/>
            <person name="Zhao B."/>
            <person name="Han Y."/>
            <person name="Li Y."/>
            <person name="Li X."/>
            <person name="Wang S."/>
            <person name="Shi Q."/>
            <person name="Liu S."/>
            <person name="Cho W.K."/>
            <person name="Kim J.Y."/>
            <person name="Xu Y."/>
            <person name="Heller-Uszynska K."/>
            <person name="Miao H."/>
            <person name="Cheng Z."/>
            <person name="Zhang S."/>
            <person name="Wu J."/>
            <person name="Yang Y."/>
            <person name="Kang H."/>
            <person name="Li M."/>
            <person name="Liang H."/>
            <person name="Ren X."/>
            <person name="Shi Z."/>
            <person name="Wen M."/>
            <person name="Jian M."/>
            <person name="Yang H."/>
            <person name="Zhang G."/>
            <person name="Yang Z."/>
            <person name="Chen R."/>
            <person name="Liu S."/>
            <person name="Li J."/>
            <person name="Ma L."/>
            <person name="Liu H."/>
            <person name="Zhou Y."/>
            <person name="Zhao J."/>
            <person name="Fang X."/>
            <person name="Li G."/>
            <person name="Fang L."/>
            <person name="Li Y."/>
            <person name="Liu D."/>
            <person name="Zheng H."/>
            <person name="Zhang Y."/>
            <person name="Qin N."/>
            <person name="Li Z."/>
            <person name="Yang G."/>
            <person name="Yang S."/>
            <person name="Bolund L."/>
            <person name="Kristiansen K."/>
            <person name="Zheng H."/>
            <person name="Li S."/>
            <person name="Zhang X."/>
            <person name="Yang H."/>
            <person name="Wang J."/>
            <person name="Sun R."/>
            <person name="Zhang B."/>
            <person name="Jiang S."/>
            <person name="Wang J."/>
            <person name="Du Y."/>
            <person name="Li S."/>
        </authorList>
    </citation>
    <scope>NUCLEOTIDE SEQUENCE [LARGE SCALE GENOMIC DNA]</scope>
    <source>
        <strain evidence="3">cv. 9930</strain>
    </source>
</reference>
<keyword evidence="3" id="KW-1185">Reference proteome</keyword>
<evidence type="ECO:0000313" key="2">
    <source>
        <dbReference type="EMBL" id="KGN49318.1"/>
    </source>
</evidence>
<dbReference type="Proteomes" id="UP000029981">
    <property type="component" value="Chromosome 6"/>
</dbReference>
<accession>A0A0A0KIA5</accession>
<dbReference type="EMBL" id="CM002927">
    <property type="protein sequence ID" value="KGN49318.1"/>
    <property type="molecule type" value="Genomic_DNA"/>
</dbReference>
<reference evidence="2 3" key="2">
    <citation type="journal article" date="2009" name="PLoS ONE">
        <title>An integrated genetic and cytogenetic map of the cucumber genome.</title>
        <authorList>
            <person name="Ren Y."/>
            <person name="Zhang Z."/>
            <person name="Liu J."/>
            <person name="Staub J.E."/>
            <person name="Han Y."/>
            <person name="Cheng Z."/>
            <person name="Li X."/>
            <person name="Lu J."/>
            <person name="Miao H."/>
            <person name="Kang H."/>
            <person name="Xie B."/>
            <person name="Gu X."/>
            <person name="Wang X."/>
            <person name="Du Y."/>
            <person name="Jin W."/>
            <person name="Huang S."/>
        </authorList>
    </citation>
    <scope>NUCLEOTIDE SEQUENCE [LARGE SCALE GENOMIC DNA]</scope>
    <source>
        <strain evidence="3">cv. 9930</strain>
    </source>
</reference>
<feature type="compositionally biased region" description="Gly residues" evidence="1">
    <location>
        <begin position="73"/>
        <end position="87"/>
    </location>
</feature>
<reference evidence="2 3" key="3">
    <citation type="journal article" date="2010" name="BMC Genomics">
        <title>Transcriptome sequencing and comparative analysis of cucumber flowers with different sex types.</title>
        <authorList>
            <person name="Guo S."/>
            <person name="Zheng Y."/>
            <person name="Joung J.G."/>
            <person name="Liu S."/>
            <person name="Zhang Z."/>
            <person name="Crasta O.R."/>
            <person name="Sobral B.W."/>
            <person name="Xu Y."/>
            <person name="Huang S."/>
            <person name="Fei Z."/>
        </authorList>
    </citation>
    <scope>NUCLEOTIDE SEQUENCE [LARGE SCALE GENOMIC DNA]</scope>
    <source>
        <strain evidence="3">cv. 9930</strain>
    </source>
</reference>
<sequence length="155" mass="16696">MGKVEIEVFRNKACEIGMRNSKRREGFHITKNDIRARGSNRDIRDSELSEVPKAAEPNTRKLTETSNASEGTEGSGKIGGEVNGGNGAVEELERLESREGLEGSERQSDVVGAVGEAKGKKVAEGGRGVAESDIVKGGRETWVSRSRNVKRLKGS</sequence>
<dbReference type="Gramene" id="KGN49318">
    <property type="protein sequence ID" value="KGN49318"/>
    <property type="gene ID" value="Csa_6G519695"/>
</dbReference>
<reference evidence="2 3" key="4">
    <citation type="journal article" date="2011" name="BMC Genomics">
        <title>RNA-Seq improves annotation of protein-coding genes in the cucumber genome.</title>
        <authorList>
            <person name="Li Z."/>
            <person name="Zhang Z."/>
            <person name="Yan P."/>
            <person name="Huang S."/>
            <person name="Fei Z."/>
            <person name="Lin K."/>
        </authorList>
    </citation>
    <scope>NUCLEOTIDE SEQUENCE [LARGE SCALE GENOMIC DNA]</scope>
    <source>
        <strain evidence="3">cv. 9930</strain>
    </source>
</reference>
<organism evidence="2 3">
    <name type="scientific">Cucumis sativus</name>
    <name type="common">Cucumber</name>
    <dbReference type="NCBI Taxonomy" id="3659"/>
    <lineage>
        <taxon>Eukaryota</taxon>
        <taxon>Viridiplantae</taxon>
        <taxon>Streptophyta</taxon>
        <taxon>Embryophyta</taxon>
        <taxon>Tracheophyta</taxon>
        <taxon>Spermatophyta</taxon>
        <taxon>Magnoliopsida</taxon>
        <taxon>eudicotyledons</taxon>
        <taxon>Gunneridae</taxon>
        <taxon>Pentapetalae</taxon>
        <taxon>rosids</taxon>
        <taxon>fabids</taxon>
        <taxon>Cucurbitales</taxon>
        <taxon>Cucurbitaceae</taxon>
        <taxon>Benincaseae</taxon>
        <taxon>Cucumis</taxon>
    </lineage>
</organism>
<feature type="compositionally biased region" description="Basic and acidic residues" evidence="1">
    <location>
        <begin position="91"/>
        <end position="108"/>
    </location>
</feature>
<feature type="compositionally biased region" description="Basic and acidic residues" evidence="1">
    <location>
        <begin position="37"/>
        <end position="47"/>
    </location>
</feature>
<proteinExistence type="predicted"/>
<gene>
    <name evidence="2" type="ORF">Csa_6G519695</name>
</gene>
<evidence type="ECO:0000313" key="3">
    <source>
        <dbReference type="Proteomes" id="UP000029981"/>
    </source>
</evidence>
<dbReference type="AlphaFoldDB" id="A0A0A0KIA5"/>
<protein>
    <submittedName>
        <fullName evidence="2">Uncharacterized protein</fullName>
    </submittedName>
</protein>
<feature type="region of interest" description="Disordered" evidence="1">
    <location>
        <begin position="37"/>
        <end position="129"/>
    </location>
</feature>
<name>A0A0A0KIA5_CUCSA</name>
<evidence type="ECO:0000256" key="1">
    <source>
        <dbReference type="SAM" id="MobiDB-lite"/>
    </source>
</evidence>
<dbReference type="OMA" id="KNDIRAR"/>